<dbReference type="Proteomes" id="UP000242864">
    <property type="component" value="Chromosome"/>
</dbReference>
<organism evidence="1 2">
    <name type="scientific">Staphylococcus lutrae</name>
    <dbReference type="NCBI Taxonomy" id="155085"/>
    <lineage>
        <taxon>Bacteria</taxon>
        <taxon>Bacillati</taxon>
        <taxon>Bacillota</taxon>
        <taxon>Bacilli</taxon>
        <taxon>Bacillales</taxon>
        <taxon>Staphylococcaceae</taxon>
        <taxon>Staphylococcus</taxon>
    </lineage>
</organism>
<dbReference type="EMBL" id="CP020773">
    <property type="protein sequence ID" value="ARJ50608.1"/>
    <property type="molecule type" value="Genomic_DNA"/>
</dbReference>
<proteinExistence type="predicted"/>
<evidence type="ECO:0000313" key="1">
    <source>
        <dbReference type="EMBL" id="ARJ50608.1"/>
    </source>
</evidence>
<keyword evidence="2" id="KW-1185">Reference proteome</keyword>
<gene>
    <name evidence="1" type="ORF">B5P37_04390</name>
</gene>
<sequence length="140" mass="16699">MDCAQPSMCVQQKWLIDIKNERSRLNLGKDIRQVKTTNISRGKDVSLDFIALCIMKYSEKATVEKLVQSIPTSAETLLEHNDFHFYERYYPGVLYYMAKRMRQAFYQKLKSYGLSLYGEQDWQSFIAVRDWIRQTYIRMD</sequence>
<dbReference type="AlphaFoldDB" id="A0AAC9RQV0"/>
<reference evidence="1 2" key="1">
    <citation type="submission" date="2017-04" db="EMBL/GenBank/DDBJ databases">
        <authorList>
            <person name="Veseli I.A."/>
            <person name="Tang C."/>
            <person name="Pombert J.-F."/>
        </authorList>
    </citation>
    <scope>NUCLEOTIDE SEQUENCE [LARGE SCALE GENOMIC DNA]</scope>
    <source>
        <strain evidence="1 2">ATCC 700373</strain>
    </source>
</reference>
<evidence type="ECO:0000313" key="2">
    <source>
        <dbReference type="Proteomes" id="UP000242864"/>
    </source>
</evidence>
<name>A0AAC9RQV0_9STAP</name>
<protein>
    <submittedName>
        <fullName evidence="1">Uncharacterized protein</fullName>
    </submittedName>
</protein>
<dbReference type="KEGG" id="slz:B5P37_04390"/>
<accession>A0AAC9RQV0</accession>